<reference evidence="1 2" key="1">
    <citation type="journal article" date="2014" name="Int. J. Syst. Evol. Microbiol.">
        <title>Complete genome sequence of Corynebacterium casei LMG S-19264T (=DSM 44701T), isolated from a smear-ripened cheese.</title>
        <authorList>
            <consortium name="US DOE Joint Genome Institute (JGI-PGF)"/>
            <person name="Walter F."/>
            <person name="Albersmeier A."/>
            <person name="Kalinowski J."/>
            <person name="Ruckert C."/>
        </authorList>
    </citation>
    <scope>NUCLEOTIDE SEQUENCE [LARGE SCALE GENOMIC DNA]</scope>
    <source>
        <strain evidence="1 2">CGMCC 1.15896</strain>
    </source>
</reference>
<organism evidence="1 2">
    <name type="scientific">Pelagibacterium lentulum</name>
    <dbReference type="NCBI Taxonomy" id="2029865"/>
    <lineage>
        <taxon>Bacteria</taxon>
        <taxon>Pseudomonadati</taxon>
        <taxon>Pseudomonadota</taxon>
        <taxon>Alphaproteobacteria</taxon>
        <taxon>Hyphomicrobiales</taxon>
        <taxon>Devosiaceae</taxon>
        <taxon>Pelagibacterium</taxon>
    </lineage>
</organism>
<dbReference type="Proteomes" id="UP000596977">
    <property type="component" value="Unassembled WGS sequence"/>
</dbReference>
<protein>
    <submittedName>
        <fullName evidence="1">Uncharacterized protein</fullName>
    </submittedName>
</protein>
<keyword evidence="2" id="KW-1185">Reference proteome</keyword>
<accession>A0A916RQJ4</accession>
<comment type="caution">
    <text evidence="1">The sequence shown here is derived from an EMBL/GenBank/DDBJ whole genome shotgun (WGS) entry which is preliminary data.</text>
</comment>
<gene>
    <name evidence="1" type="ORF">GCM10011499_39830</name>
</gene>
<sequence>MALAAELQHLDRGWEVLGRIIHYASELPQKFIVHGGVSAISGSTMDNAMAYGDKPYVRH</sequence>
<evidence type="ECO:0000313" key="2">
    <source>
        <dbReference type="Proteomes" id="UP000596977"/>
    </source>
</evidence>
<dbReference type="EMBL" id="BMKB01000015">
    <property type="protein sequence ID" value="GGA65414.1"/>
    <property type="molecule type" value="Genomic_DNA"/>
</dbReference>
<dbReference type="AlphaFoldDB" id="A0A916RQJ4"/>
<proteinExistence type="predicted"/>
<evidence type="ECO:0000313" key="1">
    <source>
        <dbReference type="EMBL" id="GGA65414.1"/>
    </source>
</evidence>
<name>A0A916RQJ4_9HYPH</name>